<protein>
    <submittedName>
        <fullName evidence="2">Uncharacterized protein</fullName>
    </submittedName>
</protein>
<dbReference type="AlphaFoldDB" id="A0A2G5HCQ7"/>
<name>A0A2G5HCQ7_CERBT</name>
<proteinExistence type="predicted"/>
<feature type="compositionally biased region" description="Acidic residues" evidence="1">
    <location>
        <begin position="370"/>
        <end position="381"/>
    </location>
</feature>
<evidence type="ECO:0000313" key="3">
    <source>
        <dbReference type="Proteomes" id="UP000230605"/>
    </source>
</evidence>
<dbReference type="Proteomes" id="UP000230605">
    <property type="component" value="Chromosome 9"/>
</dbReference>
<reference evidence="2 3" key="1">
    <citation type="submission" date="2015-10" db="EMBL/GenBank/DDBJ databases">
        <title>The cercosporin biosynthetic gene cluster was horizontally transferred to several fungal lineages and shown to be expanded in Cercospora beticola based on microsynteny with recipient genomes.</title>
        <authorList>
            <person name="De Jonge R."/>
            <person name="Ebert M.K."/>
            <person name="Suttle J.C."/>
            <person name="Jurick Ii W.M."/>
            <person name="Secor G.A."/>
            <person name="Thomma B.P."/>
            <person name="Van De Peer Y."/>
            <person name="Bolton M.D."/>
        </authorList>
    </citation>
    <scope>NUCLEOTIDE SEQUENCE [LARGE SCALE GENOMIC DNA]</scope>
    <source>
        <strain evidence="2 3">09-40</strain>
    </source>
</reference>
<evidence type="ECO:0000313" key="2">
    <source>
        <dbReference type="EMBL" id="PIA90308.1"/>
    </source>
</evidence>
<gene>
    <name evidence="2" type="ORF">CB0940_11051</name>
</gene>
<dbReference type="EMBL" id="LKMD01000107">
    <property type="protein sequence ID" value="PIA90308.1"/>
    <property type="molecule type" value="Genomic_DNA"/>
</dbReference>
<feature type="compositionally biased region" description="Basic and acidic residues" evidence="1">
    <location>
        <begin position="382"/>
        <end position="391"/>
    </location>
</feature>
<feature type="region of interest" description="Disordered" evidence="1">
    <location>
        <begin position="260"/>
        <end position="304"/>
    </location>
</feature>
<accession>A0A2G5HCQ7</accession>
<evidence type="ECO:0000256" key="1">
    <source>
        <dbReference type="SAM" id="MobiDB-lite"/>
    </source>
</evidence>
<comment type="caution">
    <text evidence="2">The sequence shown here is derived from an EMBL/GenBank/DDBJ whole genome shotgun (WGS) entry which is preliminary data.</text>
</comment>
<organism evidence="2 3">
    <name type="scientific">Cercospora beticola</name>
    <name type="common">Sugarbeet leaf spot fungus</name>
    <dbReference type="NCBI Taxonomy" id="122368"/>
    <lineage>
        <taxon>Eukaryota</taxon>
        <taxon>Fungi</taxon>
        <taxon>Dikarya</taxon>
        <taxon>Ascomycota</taxon>
        <taxon>Pezizomycotina</taxon>
        <taxon>Dothideomycetes</taxon>
        <taxon>Dothideomycetidae</taxon>
        <taxon>Mycosphaerellales</taxon>
        <taxon>Mycosphaerellaceae</taxon>
        <taxon>Cercospora</taxon>
    </lineage>
</organism>
<feature type="region of interest" description="Disordered" evidence="1">
    <location>
        <begin position="323"/>
        <end position="416"/>
    </location>
</feature>
<sequence length="416" mass="46854">MAEGLHNSHLDSETKCIDPMHALYETTKLNIQQVTCTKSKKCSGHLGSPACLLEYAGVDNAHFDQCHHEMVKAHAAHMLQPHECPEEGCSACFTWPEMFYHFLGEHFPTLSKVLCEGGYHIPWPNENEGCKFHWHFNFRSCLSPMGKGDLGSRYLKAERILHFALYFFFKDAHGEYGGGWNKNLTISQERNHEFLRVPMQWYPSAYDCNTIPNVDGLHAYFERTLLGIKVLSELEAMFSNMNFVDQGELTTISRRKKEHFATQIRRETAKLSDGNSDDPSGADGEDETQPAEHESIASDEDADMETETLQGINGEQYHEGVEYEGEGHDANGQDNASEGDESSDIGSQEANDEDHELSPLQERADKVAERDEDFIVEDDEGGDRSDGHVQEDEGEEAMEAECSNRGANIDKNGQHR</sequence>